<sequence length="141" mass="15763">MATLISLLEYQIQNAQSLSDLLEQEKVAIANRVSKDIESLAKNKLDLINQLQQTDQRIGEHSDVDQLKTNNDFEDKVSQIQSLVAECQQMNEINGEALQRAQLSFNKLHNLMQQSRSKIGMTYNAGGQTQTVSTLGTNIKA</sequence>
<evidence type="ECO:0000256" key="4">
    <source>
        <dbReference type="SAM" id="Coils"/>
    </source>
</evidence>
<keyword evidence="3" id="KW-1005">Bacterial flagellum biogenesis</keyword>
<dbReference type="SUPFAM" id="SSF140566">
    <property type="entry name" value="FlgN-like"/>
    <property type="match status" value="1"/>
</dbReference>
<evidence type="ECO:0000256" key="2">
    <source>
        <dbReference type="ARBA" id="ARBA00007703"/>
    </source>
</evidence>
<organism evidence="5 6">
    <name type="scientific">Vibrio nigripulchritudo SOn1</name>
    <dbReference type="NCBI Taxonomy" id="1238450"/>
    <lineage>
        <taxon>Bacteria</taxon>
        <taxon>Pseudomonadati</taxon>
        <taxon>Pseudomonadota</taxon>
        <taxon>Gammaproteobacteria</taxon>
        <taxon>Vibrionales</taxon>
        <taxon>Vibrionaceae</taxon>
        <taxon>Vibrio</taxon>
    </lineage>
</organism>
<accession>A0AAV2VJF6</accession>
<dbReference type="Proteomes" id="UP000018211">
    <property type="component" value="Unassembled WGS sequence"/>
</dbReference>
<dbReference type="Gene3D" id="1.20.58.300">
    <property type="entry name" value="FlgN-like"/>
    <property type="match status" value="1"/>
</dbReference>
<keyword evidence="5" id="KW-0966">Cell projection</keyword>
<keyword evidence="5" id="KW-0282">Flagellum</keyword>
<evidence type="ECO:0000256" key="1">
    <source>
        <dbReference type="ARBA" id="ARBA00002397"/>
    </source>
</evidence>
<feature type="coiled-coil region" evidence="4">
    <location>
        <begin position="5"/>
        <end position="57"/>
    </location>
</feature>
<dbReference type="AlphaFoldDB" id="A0AAV2VJF6"/>
<evidence type="ECO:0000313" key="6">
    <source>
        <dbReference type="Proteomes" id="UP000018211"/>
    </source>
</evidence>
<name>A0AAV2VJF6_9VIBR</name>
<comment type="function">
    <text evidence="1">Required for the efficient initiation of filament assembly.</text>
</comment>
<dbReference type="EMBL" id="CAOF01000022">
    <property type="protein sequence ID" value="CCO44628.1"/>
    <property type="molecule type" value="Genomic_DNA"/>
</dbReference>
<proteinExistence type="inferred from homology"/>
<dbReference type="Pfam" id="PF05130">
    <property type="entry name" value="FlgN"/>
    <property type="match status" value="1"/>
</dbReference>
<dbReference type="RefSeq" id="WP_022599715.1">
    <property type="nucleotide sequence ID" value="NZ_LK391965.1"/>
</dbReference>
<keyword evidence="5" id="KW-0969">Cilium</keyword>
<gene>
    <name evidence="5" type="ORF">VIBNISOn1_1180023</name>
</gene>
<reference evidence="5 6" key="1">
    <citation type="journal article" date="2013" name="ISME J.">
        <title>Comparative genomics of pathogenic lineages of Vibrio nigripulchritudo identifies virulence-associated traits.</title>
        <authorList>
            <person name="Goudenege D."/>
            <person name="Labreuche Y."/>
            <person name="Krin E."/>
            <person name="Ansquer D."/>
            <person name="Mangenot S."/>
            <person name="Calteau A."/>
            <person name="Medigue C."/>
            <person name="Mazel D."/>
            <person name="Polz M.F."/>
            <person name="Le Roux F."/>
        </authorList>
    </citation>
    <scope>NUCLEOTIDE SEQUENCE [LARGE SCALE GENOMIC DNA]</scope>
    <source>
        <strain evidence="5 6">SOn1</strain>
    </source>
</reference>
<evidence type="ECO:0000313" key="5">
    <source>
        <dbReference type="EMBL" id="CCO44628.1"/>
    </source>
</evidence>
<evidence type="ECO:0000256" key="3">
    <source>
        <dbReference type="ARBA" id="ARBA00022795"/>
    </source>
</evidence>
<dbReference type="GO" id="GO:0044780">
    <property type="term" value="P:bacterial-type flagellum assembly"/>
    <property type="evidence" value="ECO:0007669"/>
    <property type="project" value="InterPro"/>
</dbReference>
<protein>
    <submittedName>
        <fullName evidence="5">Flagellar biosynthesis protein flgN</fullName>
    </submittedName>
</protein>
<comment type="caution">
    <text evidence="5">The sequence shown here is derived from an EMBL/GenBank/DDBJ whole genome shotgun (WGS) entry which is preliminary data.</text>
</comment>
<dbReference type="InterPro" id="IPR036679">
    <property type="entry name" value="FlgN-like_sf"/>
</dbReference>
<keyword evidence="4" id="KW-0175">Coiled coil</keyword>
<dbReference type="InterPro" id="IPR007809">
    <property type="entry name" value="FlgN-like"/>
</dbReference>
<comment type="similarity">
    <text evidence="2">Belongs to the FlgN family.</text>
</comment>